<dbReference type="RefSeq" id="WP_227476001.1">
    <property type="nucleotide sequence ID" value="NZ_JAFMPT010000003.1"/>
</dbReference>
<evidence type="ECO:0000259" key="6">
    <source>
        <dbReference type="Pfam" id="PF18962"/>
    </source>
</evidence>
<comment type="caution">
    <text evidence="7">The sequence shown here is derived from an EMBL/GenBank/DDBJ whole genome shotgun (WGS) entry which is preliminary data.</text>
</comment>
<dbReference type="PANTHER" id="PTHR33607">
    <property type="entry name" value="ENDONUCLEASE-1"/>
    <property type="match status" value="1"/>
</dbReference>
<keyword evidence="3 5" id="KW-0732">Signal</keyword>
<dbReference type="InterPro" id="IPR026444">
    <property type="entry name" value="Secre_tail"/>
</dbReference>
<feature type="signal peptide" evidence="5">
    <location>
        <begin position="1"/>
        <end position="18"/>
    </location>
</feature>
<organism evidence="7 8">
    <name type="scientific">Winogradskyella immobilis</name>
    <dbReference type="NCBI Taxonomy" id="2816852"/>
    <lineage>
        <taxon>Bacteria</taxon>
        <taxon>Pseudomonadati</taxon>
        <taxon>Bacteroidota</taxon>
        <taxon>Flavobacteriia</taxon>
        <taxon>Flavobacteriales</taxon>
        <taxon>Flavobacteriaceae</taxon>
        <taxon>Winogradskyella</taxon>
    </lineage>
</organism>
<evidence type="ECO:0000313" key="7">
    <source>
        <dbReference type="EMBL" id="MCC1483548.1"/>
    </source>
</evidence>
<evidence type="ECO:0000256" key="5">
    <source>
        <dbReference type="SAM" id="SignalP"/>
    </source>
</evidence>
<keyword evidence="4" id="KW-0378">Hydrolase</keyword>
<keyword evidence="8" id="KW-1185">Reference proteome</keyword>
<keyword evidence="2" id="KW-0540">Nuclease</keyword>
<dbReference type="PANTHER" id="PTHR33607:SF2">
    <property type="entry name" value="ENDONUCLEASE-1"/>
    <property type="match status" value="1"/>
</dbReference>
<dbReference type="Proteomes" id="UP000778797">
    <property type="component" value="Unassembled WGS sequence"/>
</dbReference>
<evidence type="ECO:0000256" key="4">
    <source>
        <dbReference type="ARBA" id="ARBA00022801"/>
    </source>
</evidence>
<dbReference type="GO" id="GO:0004519">
    <property type="term" value="F:endonuclease activity"/>
    <property type="evidence" value="ECO:0007669"/>
    <property type="project" value="UniProtKB-KW"/>
</dbReference>
<evidence type="ECO:0000313" key="8">
    <source>
        <dbReference type="Proteomes" id="UP000778797"/>
    </source>
</evidence>
<dbReference type="SUPFAM" id="SSF54060">
    <property type="entry name" value="His-Me finger endonucleases"/>
    <property type="match status" value="1"/>
</dbReference>
<dbReference type="Pfam" id="PF04231">
    <property type="entry name" value="Endonuclease_1"/>
    <property type="match status" value="1"/>
</dbReference>
<sequence>MKHYYTYFLLLITSVVFAQQPYYSNGQNNVDFSLTGQALYDALQLKIDNNIITTYTYGDIRDDFKIMELDPADVTDTNVLLTYGFVNNTSCSGSSITDRRIRDKDNFGGDNCDYNREHVFARSNANPGMGDVNNSSTGIAADPQNLRATDVRRNGDRGNKLFAAGSGNSGDVGSGNWYPGDEWRGDVARIMMYMYVRYGDRCLPSLNAVGNTQGSTDMLQILLQWNADDPVSEVEDNRNNRLEIVYGNRNPFIDNPFLATAIWGGVPAEDRFGTLSTDLDSLTEFGIYPNPTTSNITLRLNKPQSTKVEVYDILGKKVLQENIDRTKIINTSQLRSGVYILRLTQGNNTTSRKLVKQ</sequence>
<feature type="domain" description="Secretion system C-terminal sorting" evidence="6">
    <location>
        <begin position="287"/>
        <end position="355"/>
    </location>
</feature>
<gene>
    <name evidence="7" type="ORF">J1C55_03000</name>
</gene>
<reference evidence="8" key="1">
    <citation type="submission" date="2021-03" db="EMBL/GenBank/DDBJ databases">
        <title>Genome of Cognatishimia sp. F0-27.</title>
        <authorList>
            <person name="Ping X."/>
        </authorList>
    </citation>
    <scope>NUCLEOTIDE SEQUENCE [LARGE SCALE GENOMIC DNA]</scope>
    <source>
        <strain evidence="8">E313</strain>
    </source>
</reference>
<comment type="similarity">
    <text evidence="1">Belongs to the EndA/NucM nuclease family.</text>
</comment>
<protein>
    <submittedName>
        <fullName evidence="7">Endonuclease</fullName>
    </submittedName>
</protein>
<dbReference type="InterPro" id="IPR044925">
    <property type="entry name" value="His-Me_finger_sf"/>
</dbReference>
<dbReference type="InterPro" id="IPR007346">
    <property type="entry name" value="Endonuclease-I"/>
</dbReference>
<dbReference type="Pfam" id="PF18962">
    <property type="entry name" value="Por_Secre_tail"/>
    <property type="match status" value="1"/>
</dbReference>
<reference evidence="8" key="2">
    <citation type="submission" date="2023-07" db="EMBL/GenBank/DDBJ databases">
        <title>Genome of Winogradskyella sp. E313.</title>
        <authorList>
            <person name="Zhou Y."/>
        </authorList>
    </citation>
    <scope>NUCLEOTIDE SEQUENCE [LARGE SCALE GENOMIC DNA]</scope>
    <source>
        <strain evidence="8">E313</strain>
    </source>
</reference>
<proteinExistence type="inferred from homology"/>
<accession>A0ABS8EK13</accession>
<evidence type="ECO:0000256" key="3">
    <source>
        <dbReference type="ARBA" id="ARBA00022729"/>
    </source>
</evidence>
<evidence type="ECO:0000256" key="2">
    <source>
        <dbReference type="ARBA" id="ARBA00022722"/>
    </source>
</evidence>
<dbReference type="EMBL" id="JAFMPT010000003">
    <property type="protein sequence ID" value="MCC1483548.1"/>
    <property type="molecule type" value="Genomic_DNA"/>
</dbReference>
<keyword evidence="7" id="KW-0255">Endonuclease</keyword>
<evidence type="ECO:0000256" key="1">
    <source>
        <dbReference type="ARBA" id="ARBA00006429"/>
    </source>
</evidence>
<feature type="chain" id="PRO_5045994242" evidence="5">
    <location>
        <begin position="19"/>
        <end position="357"/>
    </location>
</feature>
<dbReference type="NCBIfam" id="TIGR04183">
    <property type="entry name" value="Por_Secre_tail"/>
    <property type="match status" value="1"/>
</dbReference>
<name>A0ABS8EK13_9FLAO</name>